<keyword evidence="2" id="KW-0378">Hydrolase</keyword>
<dbReference type="EMBL" id="MLJW01007995">
    <property type="protein sequence ID" value="OIQ64590.1"/>
    <property type="molecule type" value="Genomic_DNA"/>
</dbReference>
<dbReference type="GO" id="GO:0005829">
    <property type="term" value="C:cytosol"/>
    <property type="evidence" value="ECO:0007669"/>
    <property type="project" value="TreeGrafter"/>
</dbReference>
<feature type="domain" description="Alpha/beta hydrolase fold-3" evidence="1">
    <location>
        <begin position="1"/>
        <end position="56"/>
    </location>
</feature>
<name>A0A1J5P0H8_9ZZZZ</name>
<dbReference type="PANTHER" id="PTHR23025">
    <property type="entry name" value="TRIACYLGLYCEROL LIPASE"/>
    <property type="match status" value="1"/>
</dbReference>
<dbReference type="Gene3D" id="3.40.50.1820">
    <property type="entry name" value="alpha/beta hydrolase"/>
    <property type="match status" value="1"/>
</dbReference>
<dbReference type="GO" id="GO:0004771">
    <property type="term" value="F:sterol ester esterase activity"/>
    <property type="evidence" value="ECO:0007669"/>
    <property type="project" value="TreeGrafter"/>
</dbReference>
<dbReference type="GO" id="GO:0106435">
    <property type="term" value="F:carboxylesterase activity"/>
    <property type="evidence" value="ECO:0007669"/>
    <property type="project" value="UniProtKB-EC"/>
</dbReference>
<dbReference type="InterPro" id="IPR013094">
    <property type="entry name" value="AB_hydrolase_3"/>
</dbReference>
<dbReference type="GO" id="GO:0004806">
    <property type="term" value="F:triacylglycerol lipase activity"/>
    <property type="evidence" value="ECO:0007669"/>
    <property type="project" value="TreeGrafter"/>
</dbReference>
<dbReference type="InterPro" id="IPR029058">
    <property type="entry name" value="AB_hydrolase_fold"/>
</dbReference>
<comment type="caution">
    <text evidence="2">The sequence shown here is derived from an EMBL/GenBank/DDBJ whole genome shotgun (WGS) entry which is preliminary data.</text>
</comment>
<dbReference type="AlphaFoldDB" id="A0A1J5P0H8"/>
<dbReference type="EC" id="3.1.1.1" evidence="2"/>
<sequence length="82" mass="8466">MSPLHEPDLTGLPPAVVVTAEHDPLRDEGEAYAARLAEAGVPVRARREAGLVHGFLGFAASSPAAAAAARRLAVDVRTLLTA</sequence>
<accession>A0A1J5P0H8</accession>
<evidence type="ECO:0000313" key="2">
    <source>
        <dbReference type="EMBL" id="OIQ64590.1"/>
    </source>
</evidence>
<dbReference type="PANTHER" id="PTHR23025:SF4">
    <property type="entry name" value="ALPHA_BETA HYDROLASE FOLD-3 DOMAIN-CONTAINING PROTEIN"/>
    <property type="match status" value="1"/>
</dbReference>
<dbReference type="GO" id="GO:0019433">
    <property type="term" value="P:triglyceride catabolic process"/>
    <property type="evidence" value="ECO:0007669"/>
    <property type="project" value="TreeGrafter"/>
</dbReference>
<dbReference type="SUPFAM" id="SSF53474">
    <property type="entry name" value="alpha/beta-Hydrolases"/>
    <property type="match status" value="1"/>
</dbReference>
<reference evidence="2" key="1">
    <citation type="submission" date="2016-10" db="EMBL/GenBank/DDBJ databases">
        <title>Sequence of Gallionella enrichment culture.</title>
        <authorList>
            <person name="Poehlein A."/>
            <person name="Muehling M."/>
            <person name="Daniel R."/>
        </authorList>
    </citation>
    <scope>NUCLEOTIDE SEQUENCE</scope>
</reference>
<gene>
    <name evidence="2" type="primary">nlhH_7</name>
    <name evidence="2" type="ORF">GALL_538590</name>
</gene>
<organism evidence="2">
    <name type="scientific">mine drainage metagenome</name>
    <dbReference type="NCBI Taxonomy" id="410659"/>
    <lineage>
        <taxon>unclassified sequences</taxon>
        <taxon>metagenomes</taxon>
        <taxon>ecological metagenomes</taxon>
    </lineage>
</organism>
<evidence type="ECO:0000259" key="1">
    <source>
        <dbReference type="Pfam" id="PF07859"/>
    </source>
</evidence>
<dbReference type="Pfam" id="PF07859">
    <property type="entry name" value="Abhydrolase_3"/>
    <property type="match status" value="1"/>
</dbReference>
<proteinExistence type="predicted"/>
<protein>
    <submittedName>
        <fullName evidence="2">Carboxylesterase NlhH</fullName>
        <ecNumber evidence="2">3.1.1.1</ecNumber>
    </submittedName>
</protein>